<protein>
    <recommendedName>
        <fullName evidence="7">Phosphatidate cytidylyltransferase</fullName>
        <ecNumber evidence="7">2.7.7.41</ecNumber>
    </recommendedName>
</protein>
<evidence type="ECO:0000256" key="6">
    <source>
        <dbReference type="ARBA" id="ARBA00023136"/>
    </source>
</evidence>
<dbReference type="InterPro" id="IPR000374">
    <property type="entry name" value="PC_trans"/>
</dbReference>
<comment type="catalytic activity">
    <reaction evidence="7">
        <text>a 1,2-diacyl-sn-glycero-3-phosphate + CTP + H(+) = a CDP-1,2-diacyl-sn-glycerol + diphosphate</text>
        <dbReference type="Rhea" id="RHEA:16229"/>
        <dbReference type="ChEBI" id="CHEBI:15378"/>
        <dbReference type="ChEBI" id="CHEBI:33019"/>
        <dbReference type="ChEBI" id="CHEBI:37563"/>
        <dbReference type="ChEBI" id="CHEBI:58332"/>
        <dbReference type="ChEBI" id="CHEBI:58608"/>
        <dbReference type="EC" id="2.7.7.41"/>
    </reaction>
</comment>
<comment type="similarity">
    <text evidence="2 7">Belongs to the CDS family.</text>
</comment>
<keyword evidence="10" id="KW-1185">Reference proteome</keyword>
<keyword evidence="5 8" id="KW-1133">Transmembrane helix</keyword>
<keyword evidence="4 7" id="KW-0812">Transmembrane</keyword>
<feature type="transmembrane region" description="Helical" evidence="8">
    <location>
        <begin position="51"/>
        <end position="76"/>
    </location>
</feature>
<evidence type="ECO:0000256" key="8">
    <source>
        <dbReference type="SAM" id="Phobius"/>
    </source>
</evidence>
<feature type="transmembrane region" description="Helical" evidence="8">
    <location>
        <begin position="236"/>
        <end position="257"/>
    </location>
</feature>
<dbReference type="Pfam" id="PF01148">
    <property type="entry name" value="CTP_transf_1"/>
    <property type="match status" value="1"/>
</dbReference>
<keyword evidence="7 9" id="KW-0548">Nucleotidyltransferase</keyword>
<sequence>MSLFDHLSTEICLTFAAIAGLLLLANVILLLRKRADPDRDDTELVLRVRTWWIIVGCFTFMIAVSRTTAVAFLGFVSFLAFKEFLSLIPTRRADHRVLFWAYLAIPFQYCWVAIAWYEMFVIFIPVYMFLGLPTRMVLIGETKGFLRAIGTVQWGLMTTVFSLSHAAMLMMIQPSESARVTVVWADEASKASGGAALLVLLVLLTQFNDVAQFCWGKTIGKRKVIPKVSPGKTVGGLIGGVASTVVLAAFVGPWLTFLDLPRSLLAGLIIGVAGFAGDLSISALKRDLGVKDAGHTLPGHGGVLDRVDSLTYTAPLFFHFIYYCYG</sequence>
<evidence type="ECO:0000256" key="5">
    <source>
        <dbReference type="ARBA" id="ARBA00022989"/>
    </source>
</evidence>
<reference evidence="9 10" key="1">
    <citation type="submission" date="2019-02" db="EMBL/GenBank/DDBJ databases">
        <title>Deep-cultivation of Planctomycetes and their phenomic and genomic characterization uncovers novel biology.</title>
        <authorList>
            <person name="Wiegand S."/>
            <person name="Jogler M."/>
            <person name="Boedeker C."/>
            <person name="Pinto D."/>
            <person name="Vollmers J."/>
            <person name="Rivas-Marin E."/>
            <person name="Kohn T."/>
            <person name="Peeters S.H."/>
            <person name="Heuer A."/>
            <person name="Rast P."/>
            <person name="Oberbeckmann S."/>
            <person name="Bunk B."/>
            <person name="Jeske O."/>
            <person name="Meyerdierks A."/>
            <person name="Storesund J.E."/>
            <person name="Kallscheuer N."/>
            <person name="Luecker S."/>
            <person name="Lage O.M."/>
            <person name="Pohl T."/>
            <person name="Merkel B.J."/>
            <person name="Hornburger P."/>
            <person name="Mueller R.-W."/>
            <person name="Bruemmer F."/>
            <person name="Labrenz M."/>
            <person name="Spormann A.M."/>
            <person name="Op den Camp H."/>
            <person name="Overmann J."/>
            <person name="Amann R."/>
            <person name="Jetten M.S.M."/>
            <person name="Mascher T."/>
            <person name="Medema M.H."/>
            <person name="Devos D.P."/>
            <person name="Kaster A.-K."/>
            <person name="Ovreas L."/>
            <person name="Rohde M."/>
            <person name="Galperin M.Y."/>
            <person name="Jogler C."/>
        </authorList>
    </citation>
    <scope>NUCLEOTIDE SEQUENCE [LARGE SCALE GENOMIC DNA]</scope>
    <source>
        <strain evidence="9 10">TBK1r</strain>
    </source>
</reference>
<comment type="pathway">
    <text evidence="7">Phospholipid metabolism; CDP-diacylglycerol biosynthesis; CDP-diacylglycerol from sn-glycerol 3-phosphate: step 3/3.</text>
</comment>
<organism evidence="9 10">
    <name type="scientific">Stieleria magnilauensis</name>
    <dbReference type="NCBI Taxonomy" id="2527963"/>
    <lineage>
        <taxon>Bacteria</taxon>
        <taxon>Pseudomonadati</taxon>
        <taxon>Planctomycetota</taxon>
        <taxon>Planctomycetia</taxon>
        <taxon>Pirellulales</taxon>
        <taxon>Pirellulaceae</taxon>
        <taxon>Stieleria</taxon>
    </lineage>
</organism>
<gene>
    <name evidence="9" type="primary">cdsA_4</name>
    <name evidence="9" type="ORF">TBK1r_46740</name>
</gene>
<keyword evidence="3 7" id="KW-0808">Transferase</keyword>
<evidence type="ECO:0000313" key="10">
    <source>
        <dbReference type="Proteomes" id="UP000318081"/>
    </source>
</evidence>
<dbReference type="RefSeq" id="WP_145215654.1">
    <property type="nucleotide sequence ID" value="NZ_CP036432.1"/>
</dbReference>
<name>A0ABX5Y0Q8_9BACT</name>
<keyword evidence="6 8" id="KW-0472">Membrane</keyword>
<feature type="transmembrane region" description="Helical" evidence="8">
    <location>
        <begin position="12"/>
        <end position="31"/>
    </location>
</feature>
<comment type="subcellular location">
    <subcellularLocation>
        <location evidence="1">Membrane</location>
        <topology evidence="1">Multi-pass membrane protein</topology>
    </subcellularLocation>
</comment>
<evidence type="ECO:0000256" key="3">
    <source>
        <dbReference type="ARBA" id="ARBA00022679"/>
    </source>
</evidence>
<accession>A0ABX5Y0Q8</accession>
<feature type="transmembrane region" description="Helical" evidence="8">
    <location>
        <begin position="152"/>
        <end position="172"/>
    </location>
</feature>
<feature type="transmembrane region" description="Helical" evidence="8">
    <location>
        <begin position="120"/>
        <end position="140"/>
    </location>
</feature>
<proteinExistence type="inferred from homology"/>
<dbReference type="PANTHER" id="PTHR43535">
    <property type="entry name" value="PHOSPHATIDATE CYTIDYLYLTRANSFERASE"/>
    <property type="match status" value="1"/>
</dbReference>
<dbReference type="GO" id="GO:0004605">
    <property type="term" value="F:phosphatidate cytidylyltransferase activity"/>
    <property type="evidence" value="ECO:0007669"/>
    <property type="project" value="UniProtKB-EC"/>
</dbReference>
<feature type="transmembrane region" description="Helical" evidence="8">
    <location>
        <begin position="263"/>
        <end position="281"/>
    </location>
</feature>
<evidence type="ECO:0000256" key="4">
    <source>
        <dbReference type="ARBA" id="ARBA00022692"/>
    </source>
</evidence>
<dbReference type="EMBL" id="CP036432">
    <property type="protein sequence ID" value="QDV85659.1"/>
    <property type="molecule type" value="Genomic_DNA"/>
</dbReference>
<evidence type="ECO:0000256" key="1">
    <source>
        <dbReference type="ARBA" id="ARBA00004141"/>
    </source>
</evidence>
<dbReference type="PANTHER" id="PTHR43535:SF1">
    <property type="entry name" value="PHOSPHATIDATE CYTIDYLYLTRANSFERASE"/>
    <property type="match status" value="1"/>
</dbReference>
<dbReference type="EC" id="2.7.7.41" evidence="7"/>
<dbReference type="PROSITE" id="PS01315">
    <property type="entry name" value="CDS"/>
    <property type="match status" value="1"/>
</dbReference>
<feature type="transmembrane region" description="Helical" evidence="8">
    <location>
        <begin position="97"/>
        <end position="114"/>
    </location>
</feature>
<dbReference type="Proteomes" id="UP000318081">
    <property type="component" value="Chromosome"/>
</dbReference>
<evidence type="ECO:0000313" key="9">
    <source>
        <dbReference type="EMBL" id="QDV85659.1"/>
    </source>
</evidence>
<evidence type="ECO:0000256" key="7">
    <source>
        <dbReference type="RuleBase" id="RU003938"/>
    </source>
</evidence>
<feature type="transmembrane region" description="Helical" evidence="8">
    <location>
        <begin position="192"/>
        <end position="215"/>
    </location>
</feature>
<evidence type="ECO:0000256" key="2">
    <source>
        <dbReference type="ARBA" id="ARBA00010185"/>
    </source>
</evidence>